<evidence type="ECO:0000313" key="3">
    <source>
        <dbReference type="Proteomes" id="UP000266841"/>
    </source>
</evidence>
<dbReference type="SUPFAM" id="SSF49899">
    <property type="entry name" value="Concanavalin A-like lectins/glucanases"/>
    <property type="match status" value="1"/>
</dbReference>
<dbReference type="Gene3D" id="2.60.120.920">
    <property type="match status" value="1"/>
</dbReference>
<accession>K0T632</accession>
<name>K0T632_THAOC</name>
<feature type="compositionally biased region" description="Basic residues" evidence="1">
    <location>
        <begin position="52"/>
        <end position="64"/>
    </location>
</feature>
<dbReference type="AlphaFoldDB" id="K0T632"/>
<feature type="region of interest" description="Disordered" evidence="1">
    <location>
        <begin position="355"/>
        <end position="432"/>
    </location>
</feature>
<feature type="non-terminal residue" evidence="2">
    <location>
        <position position="631"/>
    </location>
</feature>
<evidence type="ECO:0008006" key="4">
    <source>
        <dbReference type="Google" id="ProtNLM"/>
    </source>
</evidence>
<feature type="region of interest" description="Disordered" evidence="1">
    <location>
        <begin position="46"/>
        <end position="73"/>
    </location>
</feature>
<dbReference type="InterPro" id="IPR013320">
    <property type="entry name" value="ConA-like_dom_sf"/>
</dbReference>
<evidence type="ECO:0000256" key="1">
    <source>
        <dbReference type="SAM" id="MobiDB-lite"/>
    </source>
</evidence>
<protein>
    <recommendedName>
        <fullName evidence="4">B30.2/SPRY domain-containing protein</fullName>
    </recommendedName>
</protein>
<feature type="compositionally biased region" description="Basic and acidic residues" evidence="1">
    <location>
        <begin position="398"/>
        <end position="420"/>
    </location>
</feature>
<reference evidence="2 3" key="1">
    <citation type="journal article" date="2012" name="Genome Biol.">
        <title>Genome and low-iron response of an oceanic diatom adapted to chronic iron limitation.</title>
        <authorList>
            <person name="Lommer M."/>
            <person name="Specht M."/>
            <person name="Roy A.S."/>
            <person name="Kraemer L."/>
            <person name="Andreson R."/>
            <person name="Gutowska M.A."/>
            <person name="Wolf J."/>
            <person name="Bergner S.V."/>
            <person name="Schilhabel M.B."/>
            <person name="Klostermeier U.C."/>
            <person name="Beiko R.G."/>
            <person name="Rosenstiel P."/>
            <person name="Hippler M."/>
            <person name="Laroche J."/>
        </authorList>
    </citation>
    <scope>NUCLEOTIDE SEQUENCE [LARGE SCALE GENOMIC DNA]</scope>
    <source>
        <strain evidence="2 3">CCMP1005</strain>
    </source>
</reference>
<comment type="caution">
    <text evidence="2">The sequence shown here is derived from an EMBL/GenBank/DDBJ whole genome shotgun (WGS) entry which is preliminary data.</text>
</comment>
<dbReference type="Proteomes" id="UP000266841">
    <property type="component" value="Unassembled WGS sequence"/>
</dbReference>
<dbReference type="EMBL" id="AGNL01003871">
    <property type="protein sequence ID" value="EJK74198.1"/>
    <property type="molecule type" value="Genomic_DNA"/>
</dbReference>
<sequence length="631" mass="68647">MIEEASNCDRSKSGGWRRARRRCRGSLVGGSGVDVNHLFCKSTLQAPTKAPQRGRRRHWWRRRAGGKDRDTAQLRDGGHRILRQGQRGRVLEQGRRGIGLPRHGILGRGTLCGLEAAMLKLRDGPPLVLGLSGDSAWYSLKRWDGPPRVLGLNPNSSRSRPVGRLHLAGGPEQIEVVPPGAAALSFSSRAPKQANKRTTAIVSFLEYLPHLSQFLASNLCLDSSAIVQGSYSLSVSTKYNGLLDVTLSGCKGGSLTVSSSGLEGTLSGCRGTASTMFTAAGLAMPAALAPPLETLPLLLLSTSGGPTLLPDRSFIPFHLFGKSLLPDRSFIPIFSFFHLDLFYCPPILGLWPGGSAADDDAEPRQQTGPVSAKRASWPGQRPPRSMHFLSRRRWAGAAREDERKVRDPSGRPRKINRERGGPSALAGNGFRAQENNASVTVNVTGHNWSTALSRHTMRGGRHFAEFSTTPRNELDRYFAHLGVIRPVSLSDGIDLVDDWEGIVHPVTVSDNGYGYLRPTLSGKLRSQRTARWGESIVHCCTYDCFDGRCYWTDWGNGRDSFHWQGREGLPGRGTIGLLLDLDEGTLSVFKNGRLLGVMKEGLGGEYCWLMADSPHSKHANGLVGISSAAIV</sequence>
<evidence type="ECO:0000313" key="2">
    <source>
        <dbReference type="EMBL" id="EJK74198.1"/>
    </source>
</evidence>
<keyword evidence="3" id="KW-1185">Reference proteome</keyword>
<gene>
    <name evidence="2" type="ORF">THAOC_04133</name>
</gene>
<proteinExistence type="predicted"/>
<organism evidence="2 3">
    <name type="scientific">Thalassiosira oceanica</name>
    <name type="common">Marine diatom</name>
    <dbReference type="NCBI Taxonomy" id="159749"/>
    <lineage>
        <taxon>Eukaryota</taxon>
        <taxon>Sar</taxon>
        <taxon>Stramenopiles</taxon>
        <taxon>Ochrophyta</taxon>
        <taxon>Bacillariophyta</taxon>
        <taxon>Coscinodiscophyceae</taxon>
        <taxon>Thalassiosirophycidae</taxon>
        <taxon>Thalassiosirales</taxon>
        <taxon>Thalassiosiraceae</taxon>
        <taxon>Thalassiosira</taxon>
    </lineage>
</organism>
<dbReference type="InterPro" id="IPR043136">
    <property type="entry name" value="B30.2/SPRY_sf"/>
</dbReference>